<evidence type="ECO:0000256" key="1">
    <source>
        <dbReference type="ARBA" id="ARBA00004370"/>
    </source>
</evidence>
<evidence type="ECO:0000259" key="5">
    <source>
        <dbReference type="PROSITE" id="PS51779"/>
    </source>
</evidence>
<dbReference type="Gene3D" id="2.40.160.50">
    <property type="entry name" value="membrane protein fhac: a member of the omp85/tpsb transporter family"/>
    <property type="match status" value="1"/>
</dbReference>
<proteinExistence type="predicted"/>
<organism evidence="6 7">
    <name type="scientific">Spirosoma soli</name>
    <dbReference type="NCBI Taxonomy" id="1770529"/>
    <lineage>
        <taxon>Bacteria</taxon>
        <taxon>Pseudomonadati</taxon>
        <taxon>Bacteroidota</taxon>
        <taxon>Cytophagia</taxon>
        <taxon>Cytophagales</taxon>
        <taxon>Cytophagaceae</taxon>
        <taxon>Spirosoma</taxon>
    </lineage>
</organism>
<keyword evidence="3" id="KW-0472">Membrane</keyword>
<dbReference type="Pfam" id="PF07244">
    <property type="entry name" value="POTRA"/>
    <property type="match status" value="4"/>
</dbReference>
<dbReference type="NCBIfam" id="TIGR03303">
    <property type="entry name" value="OM_YaeT"/>
    <property type="match status" value="1"/>
</dbReference>
<sequence>MEHRIKVILGAALLLLTLLPAHVRAQVRVGVGRGTETAAADPNDLLNYASPKEYEITGLTVTGTRYLDPNSLVSLTGLKVGDKVRLPGEANGSSIRKLMESGLLDDVETIATQTGEGKVALTFRVQERPRLYRVSFLGVKKGEQDQLKDKVKLNLGKIVTNTITKNTQLAVRKFFVDKGYLNTKVKITTVPDSARNNATMRVLVDKGQKVKIAKINFEGRNEVEESTVRMKMKGTKEMRFGRLFSPSKFVPKKYEEDKQKLIEYYNKLGYRDAAIEKDTIINNGGKTISLNITLNEGRKYYYRKVDFSGNYLYTADRLREVLGVAKGDVYNPEDLEKKLNGNPGQDLSSLYMDDGYLYYNAQPIEKSIDGDSIDLEIRIFEGKQATINRVILNGNTKTSDHVVMRTIRTLPGQKFSKTNLIRTQRELATLGYFDPEKIGINPVPQNDGTVDIEYSVEEKPSDQIELSGGWGGYVGFVGTLGLTFNNFSARNIPNFSAWRPLPAGDGQRVQLRFQANGQQYQVYSLSFTEPWLGGRKPNAFSVSASHTVYKTFYNPLDPSSLYKPLSGQTPTGAYTNTAFTIGLGRQLKVPDDFFTLSHSLSFQRYDLNNLDLFSIGYNNGISNNITFNTTLSRNSIDQPQFPRSGSSFSLSGSFTPPYSAFRTITETAKPEDRYKFVEYHKWMFDASWFQTVFGKLVLNTRAHMGFLGSYNRRTDIGPFERFVLGGSGLAGQGQFALAQDIIGLRGYDDRSVYTADYNRAPETNAVTRGGVVYNKFVAELRYPVSLNPSATIFVLGFLEAGNNWGSYKQFNPFDLKRSAGFGARIFMPAFGLIGIDYGYGFDPIPGTAKTGPSGQFHFTIGQQIR</sequence>
<evidence type="ECO:0000313" key="6">
    <source>
        <dbReference type="EMBL" id="MFD2571537.1"/>
    </source>
</evidence>
<dbReference type="Proteomes" id="UP001597469">
    <property type="component" value="Unassembled WGS sequence"/>
</dbReference>
<comment type="subcellular location">
    <subcellularLocation>
        <location evidence="1">Membrane</location>
    </subcellularLocation>
</comment>
<reference evidence="7" key="1">
    <citation type="journal article" date="2019" name="Int. J. Syst. Evol. Microbiol.">
        <title>The Global Catalogue of Microorganisms (GCM) 10K type strain sequencing project: providing services to taxonomists for standard genome sequencing and annotation.</title>
        <authorList>
            <consortium name="The Broad Institute Genomics Platform"/>
            <consortium name="The Broad Institute Genome Sequencing Center for Infectious Disease"/>
            <person name="Wu L."/>
            <person name="Ma J."/>
        </authorList>
    </citation>
    <scope>NUCLEOTIDE SEQUENCE [LARGE SCALE GENOMIC DNA]</scope>
    <source>
        <strain evidence="7">KCTC 42805</strain>
    </source>
</reference>
<evidence type="ECO:0000256" key="2">
    <source>
        <dbReference type="ARBA" id="ARBA00022452"/>
    </source>
</evidence>
<comment type="caution">
    <text evidence="6">The sequence shown here is derived from an EMBL/GenBank/DDBJ whole genome shotgun (WGS) entry which is preliminary data.</text>
</comment>
<feature type="domain" description="POTRA" evidence="5">
    <location>
        <begin position="210"/>
        <end position="297"/>
    </location>
</feature>
<dbReference type="PIRSF" id="PIRSF006076">
    <property type="entry name" value="OM_assembly_OMP85"/>
    <property type="match status" value="1"/>
</dbReference>
<feature type="domain" description="POTRA" evidence="5">
    <location>
        <begin position="300"/>
        <end position="382"/>
    </location>
</feature>
<evidence type="ECO:0000256" key="3">
    <source>
        <dbReference type="ARBA" id="ARBA00023136"/>
    </source>
</evidence>
<accession>A0ABW5M789</accession>
<protein>
    <recommendedName>
        <fullName evidence="4">Outer membrane protein assembly factor BamA</fullName>
    </recommendedName>
</protein>
<dbReference type="PROSITE" id="PS51779">
    <property type="entry name" value="POTRA"/>
    <property type="match status" value="2"/>
</dbReference>
<evidence type="ECO:0000313" key="7">
    <source>
        <dbReference type="Proteomes" id="UP001597469"/>
    </source>
</evidence>
<dbReference type="InterPro" id="IPR034746">
    <property type="entry name" value="POTRA"/>
</dbReference>
<keyword evidence="7" id="KW-1185">Reference proteome</keyword>
<dbReference type="EMBL" id="JBHULN010000007">
    <property type="protein sequence ID" value="MFD2571537.1"/>
    <property type="molecule type" value="Genomic_DNA"/>
</dbReference>
<dbReference type="InterPro" id="IPR023707">
    <property type="entry name" value="OM_assembly_BamA"/>
</dbReference>
<dbReference type="Gene3D" id="3.10.20.310">
    <property type="entry name" value="membrane protein fhac"/>
    <property type="match status" value="5"/>
</dbReference>
<dbReference type="InterPro" id="IPR010827">
    <property type="entry name" value="BamA/TamA_POTRA"/>
</dbReference>
<name>A0ABW5M789_9BACT</name>
<dbReference type="RefSeq" id="WP_381523180.1">
    <property type="nucleotide sequence ID" value="NZ_JBHULN010000007.1"/>
</dbReference>
<keyword evidence="2" id="KW-0812">Transmembrane</keyword>
<evidence type="ECO:0000256" key="4">
    <source>
        <dbReference type="NCBIfam" id="TIGR03303"/>
    </source>
</evidence>
<gene>
    <name evidence="6" type="primary">bamA</name>
    <name evidence="6" type="ORF">ACFSUS_12905</name>
</gene>
<keyword evidence="2" id="KW-1134">Transmembrane beta strand</keyword>